<proteinExistence type="predicted"/>
<protein>
    <submittedName>
        <fullName evidence="1">Uncharacterized protein</fullName>
    </submittedName>
</protein>
<gene>
    <name evidence="1" type="ORF">Asru_0037_06</name>
</gene>
<name>A0A0D6P516_9PROT</name>
<evidence type="ECO:0000313" key="2">
    <source>
        <dbReference type="Proteomes" id="UP000032680"/>
    </source>
</evidence>
<keyword evidence="2" id="KW-1185">Reference proteome</keyword>
<dbReference type="Proteomes" id="UP000032680">
    <property type="component" value="Unassembled WGS sequence"/>
</dbReference>
<comment type="caution">
    <text evidence="1">The sequence shown here is derived from an EMBL/GenBank/DDBJ whole genome shotgun (WGS) entry which is preliminary data.</text>
</comment>
<dbReference type="RefSeq" id="WP_048859752.1">
    <property type="nucleotide sequence ID" value="NZ_BANB01000037.1"/>
</dbReference>
<accession>A0A0D6P516</accession>
<evidence type="ECO:0000313" key="1">
    <source>
        <dbReference type="EMBL" id="GAN75984.1"/>
    </source>
</evidence>
<dbReference type="EMBL" id="BANB01000037">
    <property type="protein sequence ID" value="GAN75984.1"/>
    <property type="molecule type" value="Genomic_DNA"/>
</dbReference>
<reference evidence="1 2" key="1">
    <citation type="submission" date="2012-11" db="EMBL/GenBank/DDBJ databases">
        <title>Whole genome sequence of Acidisphaera rubrifaciens HS-AP3.</title>
        <authorList>
            <person name="Azuma Y."/>
            <person name="Higashiura N."/>
            <person name="Hirakawa H."/>
            <person name="Matsushita K."/>
        </authorList>
    </citation>
    <scope>NUCLEOTIDE SEQUENCE [LARGE SCALE GENOMIC DNA]</scope>
    <source>
        <strain evidence="1 2">HS-AP3</strain>
    </source>
</reference>
<sequence length="112" mass="11854">MCEFETTLRELDAEWHVESGLVSACIPQARGGEVRLSIERLDGGGWDWVVWRVGAPAGDPSSGGVWSGVAPHRCDALLAVQAIARRIRLAPHQNPTSTTAGGGVAAAQRRVA</sequence>
<organism evidence="1 2">
    <name type="scientific">Acidisphaera rubrifaciens HS-AP3</name>
    <dbReference type="NCBI Taxonomy" id="1231350"/>
    <lineage>
        <taxon>Bacteria</taxon>
        <taxon>Pseudomonadati</taxon>
        <taxon>Pseudomonadota</taxon>
        <taxon>Alphaproteobacteria</taxon>
        <taxon>Acetobacterales</taxon>
        <taxon>Acetobacteraceae</taxon>
        <taxon>Acidisphaera</taxon>
    </lineage>
</organism>
<dbReference type="AlphaFoldDB" id="A0A0D6P516"/>